<accession>A0ABR7CZT2</accession>
<dbReference type="Proteomes" id="UP000646484">
    <property type="component" value="Unassembled WGS sequence"/>
</dbReference>
<protein>
    <submittedName>
        <fullName evidence="1">Uncharacterized protein</fullName>
    </submittedName>
</protein>
<reference evidence="1 2" key="1">
    <citation type="submission" date="2020-08" db="EMBL/GenBank/DDBJ databases">
        <title>Genome public.</title>
        <authorList>
            <person name="Liu C."/>
            <person name="Sun Q."/>
        </authorList>
    </citation>
    <scope>NUCLEOTIDE SEQUENCE [LARGE SCALE GENOMIC DNA]</scope>
    <source>
        <strain evidence="1 2">NSJ-56</strain>
    </source>
</reference>
<evidence type="ECO:0000313" key="2">
    <source>
        <dbReference type="Proteomes" id="UP000646484"/>
    </source>
</evidence>
<gene>
    <name evidence="1" type="ORF">H8S64_08690</name>
</gene>
<proteinExistence type="predicted"/>
<evidence type="ECO:0000313" key="1">
    <source>
        <dbReference type="EMBL" id="MBC5621173.1"/>
    </source>
</evidence>
<keyword evidence="2" id="KW-1185">Reference proteome</keyword>
<sequence length="89" mass="10366">MEEVEIPEIDREGLEEEAKAIFPNEEKRKLYVDILVKSVEEAKALTNLVSLMVEYPEIVTNADSRRKMHEALEAHREKMGELEKKVKKL</sequence>
<dbReference type="RefSeq" id="WP_099292965.1">
    <property type="nucleotide sequence ID" value="NZ_JACOOH010000003.1"/>
</dbReference>
<comment type="caution">
    <text evidence="1">The sequence shown here is derived from an EMBL/GenBank/DDBJ whole genome shotgun (WGS) entry which is preliminary data.</text>
</comment>
<name>A0ABR7CZT2_9BACT</name>
<dbReference type="EMBL" id="JACOOH010000003">
    <property type="protein sequence ID" value="MBC5621173.1"/>
    <property type="molecule type" value="Genomic_DNA"/>
</dbReference>
<organism evidence="1 2">
    <name type="scientific">Butyricimonas hominis</name>
    <dbReference type="NCBI Taxonomy" id="2763032"/>
    <lineage>
        <taxon>Bacteria</taxon>
        <taxon>Pseudomonadati</taxon>
        <taxon>Bacteroidota</taxon>
        <taxon>Bacteroidia</taxon>
        <taxon>Bacteroidales</taxon>
        <taxon>Odoribacteraceae</taxon>
        <taxon>Butyricimonas</taxon>
    </lineage>
</organism>